<sequence length="78" mass="7985">MVIAGVLITTKPGQAPLVAAALAASPNLKLVGGDGHEKIAAVVSGETGEALETWAEELLAEDERILGVYPTFVGDDRA</sequence>
<reference evidence="1 2" key="1">
    <citation type="submission" date="2014-04" db="EMBL/GenBank/DDBJ databases">
        <title>The Genome Sequence of Thermoanaerobaculum aquaticum MP-01, The First Cultivated Group 23 Acidobacterium.</title>
        <authorList>
            <person name="Stamps B.W."/>
            <person name="Losey N.A."/>
            <person name="Lawson P.A."/>
            <person name="Stevenson B.S."/>
        </authorList>
    </citation>
    <scope>NUCLEOTIDE SEQUENCE [LARGE SCALE GENOMIC DNA]</scope>
    <source>
        <strain evidence="1 2">MP-01</strain>
    </source>
</reference>
<protein>
    <submittedName>
        <fullName evidence="1">Uncharacterized protein</fullName>
    </submittedName>
</protein>
<accession>A0A062XNV7</accession>
<name>A0A062XNV7_9BACT</name>
<dbReference type="EMBL" id="JMFG01000009">
    <property type="protein sequence ID" value="KDA54267.1"/>
    <property type="molecule type" value="Genomic_DNA"/>
</dbReference>
<proteinExistence type="predicted"/>
<evidence type="ECO:0000313" key="2">
    <source>
        <dbReference type="Proteomes" id="UP000027284"/>
    </source>
</evidence>
<comment type="caution">
    <text evidence="1">The sequence shown here is derived from an EMBL/GenBank/DDBJ whole genome shotgun (WGS) entry which is preliminary data.</text>
</comment>
<dbReference type="Gene3D" id="3.30.70.920">
    <property type="match status" value="1"/>
</dbReference>
<gene>
    <name evidence="1" type="ORF">EG19_12355</name>
</gene>
<keyword evidence="2" id="KW-1185">Reference proteome</keyword>
<dbReference type="RefSeq" id="WP_038047972.1">
    <property type="nucleotide sequence ID" value="NZ_JMFG01000009.1"/>
</dbReference>
<organism evidence="1 2">
    <name type="scientific">Thermoanaerobaculum aquaticum</name>
    <dbReference type="NCBI Taxonomy" id="1312852"/>
    <lineage>
        <taxon>Bacteria</taxon>
        <taxon>Pseudomonadati</taxon>
        <taxon>Acidobacteriota</taxon>
        <taxon>Thermoanaerobaculia</taxon>
        <taxon>Thermoanaerobaculales</taxon>
        <taxon>Thermoanaerobaculaceae</taxon>
        <taxon>Thermoanaerobaculum</taxon>
    </lineage>
</organism>
<dbReference type="AlphaFoldDB" id="A0A062XNV7"/>
<dbReference type="STRING" id="1312852.EG19_12355"/>
<evidence type="ECO:0000313" key="1">
    <source>
        <dbReference type="EMBL" id="KDA54267.1"/>
    </source>
</evidence>
<dbReference type="Proteomes" id="UP000027284">
    <property type="component" value="Unassembled WGS sequence"/>
</dbReference>